<dbReference type="EMBL" id="LZEX01000013">
    <property type="protein sequence ID" value="OBU07060.1"/>
    <property type="molecule type" value="Genomic_DNA"/>
</dbReference>
<dbReference type="InterPro" id="IPR001646">
    <property type="entry name" value="5peptide_repeat"/>
</dbReference>
<comment type="caution">
    <text evidence="1">The sequence shown here is derived from an EMBL/GenBank/DDBJ whole genome shotgun (WGS) entry which is preliminary data.</text>
</comment>
<dbReference type="RefSeq" id="WP_067423612.1">
    <property type="nucleotide sequence ID" value="NZ_LZEX01000013.1"/>
</dbReference>
<protein>
    <recommendedName>
        <fullName evidence="3">Pentapeptide repeat-containing protein</fullName>
    </recommendedName>
</protein>
<reference evidence="1 2" key="1">
    <citation type="submission" date="2016-06" db="EMBL/GenBank/DDBJ databases">
        <authorList>
            <person name="Kjaerup R.B."/>
            <person name="Dalgaard T.S."/>
            <person name="Juul-Madsen H.R."/>
        </authorList>
    </citation>
    <scope>NUCLEOTIDE SEQUENCE [LARGE SCALE GENOMIC DNA]</scope>
    <source>
        <strain evidence="1 2">GCSL-Mp3</strain>
    </source>
</reference>
<dbReference type="Gene3D" id="2.160.20.80">
    <property type="entry name" value="E3 ubiquitin-protein ligase SopA"/>
    <property type="match status" value="1"/>
</dbReference>
<name>A0A1B8HDA5_9GAMM</name>
<organism evidence="1 2">
    <name type="scientific">Morganella psychrotolerans</name>
    <dbReference type="NCBI Taxonomy" id="368603"/>
    <lineage>
        <taxon>Bacteria</taxon>
        <taxon>Pseudomonadati</taxon>
        <taxon>Pseudomonadota</taxon>
        <taxon>Gammaproteobacteria</taxon>
        <taxon>Enterobacterales</taxon>
        <taxon>Morganellaceae</taxon>
        <taxon>Morganella</taxon>
    </lineage>
</organism>
<evidence type="ECO:0008006" key="3">
    <source>
        <dbReference type="Google" id="ProtNLM"/>
    </source>
</evidence>
<gene>
    <name evidence="1" type="ORF">AYY17_19365</name>
</gene>
<dbReference type="Proteomes" id="UP000092247">
    <property type="component" value="Unassembled WGS sequence"/>
</dbReference>
<dbReference type="SUPFAM" id="SSF141571">
    <property type="entry name" value="Pentapeptide repeat-like"/>
    <property type="match status" value="1"/>
</dbReference>
<sequence>MARNKKNKNAFSYNNHDVASRNFINKNFNKTHSYHSNFFQSKFTNTSFIGASLKWCNFTGSLFQSSLLRGVLFRGGSLRHVVFKECIINACNLDGCKTEGLRIDKCYIISSNNLIDRLDPSQIIDSKIYKSFPENELFNPILIDVIQELRKNDYVRRSSVLHRKLNKIDTISLMYLLDRFDENFLIEQLPNICMEIEREFHTISYIDQLLRKQV</sequence>
<proteinExistence type="predicted"/>
<evidence type="ECO:0000313" key="1">
    <source>
        <dbReference type="EMBL" id="OBU07060.1"/>
    </source>
</evidence>
<dbReference type="Pfam" id="PF00805">
    <property type="entry name" value="Pentapeptide"/>
    <property type="match status" value="1"/>
</dbReference>
<evidence type="ECO:0000313" key="2">
    <source>
        <dbReference type="Proteomes" id="UP000092247"/>
    </source>
</evidence>
<accession>A0A1B8HDA5</accession>
<dbReference type="AlphaFoldDB" id="A0A1B8HDA5"/>